<dbReference type="AlphaFoldDB" id="A0AAD6VPE7"/>
<dbReference type="Proteomes" id="UP001219525">
    <property type="component" value="Unassembled WGS sequence"/>
</dbReference>
<gene>
    <name evidence="1" type="ORF">GGX14DRAFT_393580</name>
</gene>
<keyword evidence="2" id="KW-1185">Reference proteome</keyword>
<dbReference type="EMBL" id="JARJCW010000023">
    <property type="protein sequence ID" value="KAJ7212690.1"/>
    <property type="molecule type" value="Genomic_DNA"/>
</dbReference>
<comment type="caution">
    <text evidence="1">The sequence shown here is derived from an EMBL/GenBank/DDBJ whole genome shotgun (WGS) entry which is preliminary data.</text>
</comment>
<protein>
    <submittedName>
        <fullName evidence="1">Uncharacterized protein</fullName>
    </submittedName>
</protein>
<reference evidence="1" key="1">
    <citation type="submission" date="2023-03" db="EMBL/GenBank/DDBJ databases">
        <title>Massive genome expansion in bonnet fungi (Mycena s.s.) driven by repeated elements and novel gene families across ecological guilds.</title>
        <authorList>
            <consortium name="Lawrence Berkeley National Laboratory"/>
            <person name="Harder C.B."/>
            <person name="Miyauchi S."/>
            <person name="Viragh M."/>
            <person name="Kuo A."/>
            <person name="Thoen E."/>
            <person name="Andreopoulos B."/>
            <person name="Lu D."/>
            <person name="Skrede I."/>
            <person name="Drula E."/>
            <person name="Henrissat B."/>
            <person name="Morin E."/>
            <person name="Kohler A."/>
            <person name="Barry K."/>
            <person name="LaButti K."/>
            <person name="Morin E."/>
            <person name="Salamov A."/>
            <person name="Lipzen A."/>
            <person name="Mereny Z."/>
            <person name="Hegedus B."/>
            <person name="Baldrian P."/>
            <person name="Stursova M."/>
            <person name="Weitz H."/>
            <person name="Taylor A."/>
            <person name="Grigoriev I.V."/>
            <person name="Nagy L.G."/>
            <person name="Martin F."/>
            <person name="Kauserud H."/>
        </authorList>
    </citation>
    <scope>NUCLEOTIDE SEQUENCE</scope>
    <source>
        <strain evidence="1">9144</strain>
    </source>
</reference>
<organism evidence="1 2">
    <name type="scientific">Mycena pura</name>
    <dbReference type="NCBI Taxonomy" id="153505"/>
    <lineage>
        <taxon>Eukaryota</taxon>
        <taxon>Fungi</taxon>
        <taxon>Dikarya</taxon>
        <taxon>Basidiomycota</taxon>
        <taxon>Agaricomycotina</taxon>
        <taxon>Agaricomycetes</taxon>
        <taxon>Agaricomycetidae</taxon>
        <taxon>Agaricales</taxon>
        <taxon>Marasmiineae</taxon>
        <taxon>Mycenaceae</taxon>
        <taxon>Mycena</taxon>
    </lineage>
</organism>
<evidence type="ECO:0000313" key="2">
    <source>
        <dbReference type="Proteomes" id="UP001219525"/>
    </source>
</evidence>
<sequence>MPATQLCMPLLTRGKGHVQLPEERNTEKYLYMEGNVEDARPRATLGSGKFGTTAIFRTASKCTLQKSTDFGFFGLLALDKELELGLLNMEIDEHASSYSKVSALDAEVVQLACAKVGVTQSAQDGESTQIYLHDPPWTVQSHRVSEDQLKDIEGQSHLLPVPLLAQYWIVRGFPSRHLGSGQKKTVLRNHGLGLLKVCQKSPRKVKLATQLLLLYNVVIWDPVTGASDGPDRAALAATSKTLSNCPHFIL</sequence>
<evidence type="ECO:0000313" key="1">
    <source>
        <dbReference type="EMBL" id="KAJ7212690.1"/>
    </source>
</evidence>
<proteinExistence type="predicted"/>
<name>A0AAD6VPE7_9AGAR</name>
<accession>A0AAD6VPE7</accession>